<accession>A0A0S4LMF5</accession>
<dbReference type="InterPro" id="IPR023170">
    <property type="entry name" value="HhH_base_excis_C"/>
</dbReference>
<dbReference type="InterPro" id="IPR004026">
    <property type="entry name" value="Ada_DNA_repair_Zn-bd"/>
</dbReference>
<dbReference type="InterPro" id="IPR003265">
    <property type="entry name" value="HhH-GPD_domain"/>
</dbReference>
<proteinExistence type="predicted"/>
<feature type="domain" description="HTH araC/xylS-type" evidence="14">
    <location>
        <begin position="104"/>
        <end position="202"/>
    </location>
</feature>
<dbReference type="FunFam" id="3.40.10.10:FF:000001">
    <property type="entry name" value="DNA-3-methyladenine glycosylase 2"/>
    <property type="match status" value="1"/>
</dbReference>
<dbReference type="GO" id="GO:0032993">
    <property type="term" value="C:protein-DNA complex"/>
    <property type="evidence" value="ECO:0007669"/>
    <property type="project" value="TreeGrafter"/>
</dbReference>
<keyword evidence="13" id="KW-0234">DNA repair</keyword>
<dbReference type="InterPro" id="IPR010316">
    <property type="entry name" value="AlkA_N"/>
</dbReference>
<name>A0A0S4LMF5_9BACT</name>
<evidence type="ECO:0000256" key="1">
    <source>
        <dbReference type="ARBA" id="ARBA00000086"/>
    </source>
</evidence>
<dbReference type="SUPFAM" id="SSF48150">
    <property type="entry name" value="DNA-glycosylase"/>
    <property type="match status" value="1"/>
</dbReference>
<evidence type="ECO:0000256" key="7">
    <source>
        <dbReference type="ARBA" id="ARBA00022763"/>
    </source>
</evidence>
<dbReference type="SUPFAM" id="SSF55945">
    <property type="entry name" value="TATA-box binding protein-like"/>
    <property type="match status" value="1"/>
</dbReference>
<organism evidence="15 16">
    <name type="scientific">Candidatus Nitrospira nitrificans</name>
    <dbReference type="NCBI Taxonomy" id="1742973"/>
    <lineage>
        <taxon>Bacteria</taxon>
        <taxon>Pseudomonadati</taxon>
        <taxon>Nitrospirota</taxon>
        <taxon>Nitrospiria</taxon>
        <taxon>Nitrospirales</taxon>
        <taxon>Nitrospiraceae</taxon>
        <taxon>Nitrospira</taxon>
    </lineage>
</organism>
<dbReference type="InterPro" id="IPR051912">
    <property type="entry name" value="Alkylbase_DNA_Glycosylase/TA"/>
</dbReference>
<dbReference type="PANTHER" id="PTHR43003:SF13">
    <property type="entry name" value="DNA-3-METHYLADENINE GLYCOSYLASE 2"/>
    <property type="match status" value="1"/>
</dbReference>
<dbReference type="GO" id="GO:0043916">
    <property type="term" value="F:DNA-7-methylguanine glycosylase activity"/>
    <property type="evidence" value="ECO:0007669"/>
    <property type="project" value="TreeGrafter"/>
</dbReference>
<dbReference type="EMBL" id="CZPZ01000032">
    <property type="protein sequence ID" value="CUS38753.1"/>
    <property type="molecule type" value="Genomic_DNA"/>
</dbReference>
<dbReference type="PANTHER" id="PTHR43003">
    <property type="entry name" value="DNA-3-METHYLADENINE GLYCOSYLASE"/>
    <property type="match status" value="1"/>
</dbReference>
<dbReference type="Gene3D" id="1.10.10.60">
    <property type="entry name" value="Homeodomain-like"/>
    <property type="match status" value="1"/>
</dbReference>
<dbReference type="InterPro" id="IPR018060">
    <property type="entry name" value="HTH_AraC"/>
</dbReference>
<dbReference type="SMART" id="SM00478">
    <property type="entry name" value="ENDO3c"/>
    <property type="match status" value="1"/>
</dbReference>
<reference evidence="16" key="1">
    <citation type="submission" date="2015-10" db="EMBL/GenBank/DDBJ databases">
        <authorList>
            <person name="Luecker S."/>
            <person name="Luecker S."/>
        </authorList>
    </citation>
    <scope>NUCLEOTIDE SEQUENCE [LARGE SCALE GENOMIC DNA]</scope>
</reference>
<comment type="cofactor">
    <cofactor evidence="2">
        <name>Zn(2+)</name>
        <dbReference type="ChEBI" id="CHEBI:29105"/>
    </cofactor>
</comment>
<dbReference type="InterPro" id="IPR037046">
    <property type="entry name" value="AlkA_N_sf"/>
</dbReference>
<dbReference type="RefSeq" id="WP_245631069.1">
    <property type="nucleotide sequence ID" value="NZ_CZPZ01000032.1"/>
</dbReference>
<dbReference type="SMART" id="SM00342">
    <property type="entry name" value="HTH_ARAC"/>
    <property type="match status" value="1"/>
</dbReference>
<evidence type="ECO:0000256" key="6">
    <source>
        <dbReference type="ARBA" id="ARBA00022723"/>
    </source>
</evidence>
<dbReference type="SMART" id="SM01009">
    <property type="entry name" value="AlkA_N"/>
    <property type="match status" value="1"/>
</dbReference>
<evidence type="ECO:0000256" key="3">
    <source>
        <dbReference type="ARBA" id="ARBA00012000"/>
    </source>
</evidence>
<evidence type="ECO:0000256" key="13">
    <source>
        <dbReference type="ARBA" id="ARBA00023204"/>
    </source>
</evidence>
<evidence type="ECO:0000256" key="4">
    <source>
        <dbReference type="ARBA" id="ARBA00022603"/>
    </source>
</evidence>
<sequence>MSENGEQALEGDSYNLPMTLDPTTCYRALRSRDARFDGRFFVAVSSTRIYCRPVCTVKPPRLENCRFYPSAAAAEVAGYRPCLRCRPELAPGNASVDATTRLAQAAAGLIEDRALDCDGLGSVASSLGITDRHLRRTFAAEFGVSPVEFAQTQRLLLAKRLLTDTNLPVTEVAFASGFGSLRRFNTLFRQRYRLQPGQLRRRANDKAMPVADALRFDLSFRPPYDWPAMRAFLSARAIAGVEMFDRFCYRRTVRVTSEGKDHLGWIEIGLSPTKQALHVVASSPLALVLPPLLGRIKTLMDLSCNPIEVAKVLGELAQRRPGMRVPGAFDGFEVAVRAIIGQQVTVAGARTIAGRFAAALGDPIETPFEALTTVFPSAARVAGVAVDLIARLGMPAARARTVVALARAVADGDLILTPHTDLDATLERLRLLPGVGEWTAQYIAMRALAWPDAFPHTDLGVMKALKENDARRVLEVGEAWRPWRAYAVMQLWHSLTKE</sequence>
<evidence type="ECO:0000256" key="10">
    <source>
        <dbReference type="ARBA" id="ARBA00023125"/>
    </source>
</evidence>
<evidence type="ECO:0000313" key="16">
    <source>
        <dbReference type="Proteomes" id="UP000198736"/>
    </source>
</evidence>
<keyword evidence="12" id="KW-0804">Transcription</keyword>
<dbReference type="GO" id="GO:0008168">
    <property type="term" value="F:methyltransferase activity"/>
    <property type="evidence" value="ECO:0007669"/>
    <property type="project" value="UniProtKB-KW"/>
</dbReference>
<dbReference type="STRING" id="1742973.COMA2_50251"/>
<dbReference type="Pfam" id="PF12833">
    <property type="entry name" value="HTH_18"/>
    <property type="match status" value="1"/>
</dbReference>
<keyword evidence="6" id="KW-0479">Metal-binding</keyword>
<dbReference type="GO" id="GO:0003700">
    <property type="term" value="F:DNA-binding transcription factor activity"/>
    <property type="evidence" value="ECO:0007669"/>
    <property type="project" value="InterPro"/>
</dbReference>
<dbReference type="Gene3D" id="1.10.1670.10">
    <property type="entry name" value="Helix-hairpin-Helix base-excision DNA repair enzymes (C-terminal)"/>
    <property type="match status" value="1"/>
</dbReference>
<dbReference type="GO" id="GO:0032131">
    <property type="term" value="F:alkylated DNA binding"/>
    <property type="evidence" value="ECO:0007669"/>
    <property type="project" value="TreeGrafter"/>
</dbReference>
<dbReference type="Gene3D" id="3.30.310.20">
    <property type="entry name" value="DNA-3-methyladenine glycosylase AlkA, N-terminal domain"/>
    <property type="match status" value="1"/>
</dbReference>
<dbReference type="InterPro" id="IPR035451">
    <property type="entry name" value="Ada-like_dom_sf"/>
</dbReference>
<evidence type="ECO:0000256" key="12">
    <source>
        <dbReference type="ARBA" id="ARBA00023163"/>
    </source>
</evidence>
<dbReference type="GO" id="GO:0008270">
    <property type="term" value="F:zinc ion binding"/>
    <property type="evidence" value="ECO:0007669"/>
    <property type="project" value="InterPro"/>
</dbReference>
<dbReference type="AlphaFoldDB" id="A0A0S4LMF5"/>
<evidence type="ECO:0000256" key="9">
    <source>
        <dbReference type="ARBA" id="ARBA00023015"/>
    </source>
</evidence>
<evidence type="ECO:0000256" key="8">
    <source>
        <dbReference type="ARBA" id="ARBA00022833"/>
    </source>
</evidence>
<dbReference type="Gene3D" id="1.10.340.30">
    <property type="entry name" value="Hypothetical protein, domain 2"/>
    <property type="match status" value="1"/>
</dbReference>
<keyword evidence="8" id="KW-0862">Zinc</keyword>
<dbReference type="GO" id="GO:0006285">
    <property type="term" value="P:base-excision repair, AP site formation"/>
    <property type="evidence" value="ECO:0007669"/>
    <property type="project" value="TreeGrafter"/>
</dbReference>
<gene>
    <name evidence="15" type="ORF">COMA2_50251</name>
</gene>
<dbReference type="SUPFAM" id="SSF46689">
    <property type="entry name" value="Homeodomain-like"/>
    <property type="match status" value="1"/>
</dbReference>
<dbReference type="EC" id="3.2.2.21" evidence="3"/>
<evidence type="ECO:0000256" key="5">
    <source>
        <dbReference type="ARBA" id="ARBA00022679"/>
    </source>
</evidence>
<dbReference type="GO" id="GO:0005737">
    <property type="term" value="C:cytoplasm"/>
    <property type="evidence" value="ECO:0007669"/>
    <property type="project" value="TreeGrafter"/>
</dbReference>
<dbReference type="Proteomes" id="UP000198736">
    <property type="component" value="Unassembled WGS sequence"/>
</dbReference>
<evidence type="ECO:0000256" key="11">
    <source>
        <dbReference type="ARBA" id="ARBA00023159"/>
    </source>
</evidence>
<dbReference type="Gene3D" id="3.40.10.10">
    <property type="entry name" value="DNA Methylphosphotriester Repair Domain"/>
    <property type="match status" value="1"/>
</dbReference>
<evidence type="ECO:0000256" key="2">
    <source>
        <dbReference type="ARBA" id="ARBA00001947"/>
    </source>
</evidence>
<comment type="catalytic activity">
    <reaction evidence="1">
        <text>Hydrolysis of alkylated DNA, releasing 3-methyladenine, 3-methylguanine, 7-methylguanine and 7-methyladenine.</text>
        <dbReference type="EC" id="3.2.2.21"/>
    </reaction>
</comment>
<keyword evidence="4" id="KW-0489">Methyltransferase</keyword>
<dbReference type="GO" id="GO:0043565">
    <property type="term" value="F:sequence-specific DNA binding"/>
    <property type="evidence" value="ECO:0007669"/>
    <property type="project" value="InterPro"/>
</dbReference>
<dbReference type="CDD" id="cd00056">
    <property type="entry name" value="ENDO3c"/>
    <property type="match status" value="1"/>
</dbReference>
<keyword evidence="5" id="KW-0808">Transferase</keyword>
<dbReference type="GO" id="GO:0032259">
    <property type="term" value="P:methylation"/>
    <property type="evidence" value="ECO:0007669"/>
    <property type="project" value="UniProtKB-KW"/>
</dbReference>
<keyword evidence="16" id="KW-1185">Reference proteome</keyword>
<dbReference type="InterPro" id="IPR011257">
    <property type="entry name" value="DNA_glycosylase"/>
</dbReference>
<dbReference type="Pfam" id="PF02805">
    <property type="entry name" value="Ada_Zn_binding"/>
    <property type="match status" value="1"/>
</dbReference>
<dbReference type="PROSITE" id="PS01124">
    <property type="entry name" value="HTH_ARAC_FAMILY_2"/>
    <property type="match status" value="1"/>
</dbReference>
<keyword evidence="7" id="KW-0227">DNA damage</keyword>
<keyword evidence="10" id="KW-0238">DNA-binding</keyword>
<protein>
    <recommendedName>
        <fullName evidence="3">DNA-3-methyladenine glycosylase II</fullName>
        <ecNumber evidence="3">3.2.2.21</ecNumber>
    </recommendedName>
</protein>
<keyword evidence="11" id="KW-0010">Activator</keyword>
<evidence type="ECO:0000313" key="15">
    <source>
        <dbReference type="EMBL" id="CUS38753.1"/>
    </source>
</evidence>
<keyword evidence="9" id="KW-0805">Transcription regulation</keyword>
<dbReference type="GO" id="GO:0008725">
    <property type="term" value="F:DNA-3-methyladenine glycosylase activity"/>
    <property type="evidence" value="ECO:0007669"/>
    <property type="project" value="TreeGrafter"/>
</dbReference>
<evidence type="ECO:0000259" key="14">
    <source>
        <dbReference type="PROSITE" id="PS01124"/>
    </source>
</evidence>
<dbReference type="Pfam" id="PF06029">
    <property type="entry name" value="AlkA_N"/>
    <property type="match status" value="1"/>
</dbReference>
<dbReference type="SUPFAM" id="SSF57884">
    <property type="entry name" value="Ada DNA repair protein, N-terminal domain (N-Ada 10)"/>
    <property type="match status" value="1"/>
</dbReference>
<dbReference type="InterPro" id="IPR009057">
    <property type="entry name" value="Homeodomain-like_sf"/>
</dbReference>
<dbReference type="GO" id="GO:0006307">
    <property type="term" value="P:DNA alkylation repair"/>
    <property type="evidence" value="ECO:0007669"/>
    <property type="project" value="TreeGrafter"/>
</dbReference>